<reference evidence="2" key="1">
    <citation type="submission" date="2020-02" db="EMBL/GenBank/DDBJ databases">
        <authorList>
            <person name="Meier V. D."/>
        </authorList>
    </citation>
    <scope>NUCLEOTIDE SEQUENCE</scope>
    <source>
        <strain evidence="2">AVDCRST_MAG70</strain>
    </source>
</reference>
<name>A0A6J4U931_9BACT</name>
<keyword evidence="2" id="KW-0413">Isomerase</keyword>
<organism evidence="2">
    <name type="scientific">uncultured Thermomicrobiales bacterium</name>
    <dbReference type="NCBI Taxonomy" id="1645740"/>
    <lineage>
        <taxon>Bacteria</taxon>
        <taxon>Pseudomonadati</taxon>
        <taxon>Thermomicrobiota</taxon>
        <taxon>Thermomicrobia</taxon>
        <taxon>Thermomicrobiales</taxon>
        <taxon>environmental samples</taxon>
    </lineage>
</organism>
<evidence type="ECO:0000313" key="2">
    <source>
        <dbReference type="EMBL" id="CAA9543966.1"/>
    </source>
</evidence>
<accession>A0A6J4U931</accession>
<dbReference type="AlphaFoldDB" id="A0A6J4U931"/>
<dbReference type="GO" id="GO:0004106">
    <property type="term" value="F:chorismate mutase activity"/>
    <property type="evidence" value="ECO:0007669"/>
    <property type="project" value="UniProtKB-EC"/>
</dbReference>
<feature type="region of interest" description="Disordered" evidence="1">
    <location>
        <begin position="1"/>
        <end position="63"/>
    </location>
</feature>
<sequence length="63" mass="7315">DRGPPPHRLSRHPRRDDLTDQHVRGYPRGHDRDDPGPDQAQRSGARGHRQRNLHHHAGSDRHL</sequence>
<feature type="non-terminal residue" evidence="2">
    <location>
        <position position="63"/>
    </location>
</feature>
<proteinExistence type="predicted"/>
<feature type="non-terminal residue" evidence="2">
    <location>
        <position position="1"/>
    </location>
</feature>
<feature type="compositionally biased region" description="Basic residues" evidence="1">
    <location>
        <begin position="45"/>
        <end position="56"/>
    </location>
</feature>
<dbReference type="EC" id="5.4.99.5" evidence="2"/>
<feature type="compositionally biased region" description="Basic and acidic residues" evidence="1">
    <location>
        <begin position="14"/>
        <end position="35"/>
    </location>
</feature>
<dbReference type="EMBL" id="CADCWH010000054">
    <property type="protein sequence ID" value="CAA9543966.1"/>
    <property type="molecule type" value="Genomic_DNA"/>
</dbReference>
<protein>
    <submittedName>
        <fullName evidence="2">Chorismate mutase II</fullName>
        <ecNumber evidence="2">5.4.99.5</ecNumber>
    </submittedName>
</protein>
<evidence type="ECO:0000256" key="1">
    <source>
        <dbReference type="SAM" id="MobiDB-lite"/>
    </source>
</evidence>
<gene>
    <name evidence="2" type="ORF">AVDCRST_MAG70-354</name>
</gene>